<reference evidence="2" key="1">
    <citation type="journal article" date="2014" name="Front. Microbiol.">
        <title>High frequency of phylogenetically diverse reductive dehalogenase-homologous genes in deep subseafloor sedimentary metagenomes.</title>
        <authorList>
            <person name="Kawai M."/>
            <person name="Futagami T."/>
            <person name="Toyoda A."/>
            <person name="Takaki Y."/>
            <person name="Nishi S."/>
            <person name="Hori S."/>
            <person name="Arai W."/>
            <person name="Tsubouchi T."/>
            <person name="Morono Y."/>
            <person name="Uchiyama I."/>
            <person name="Ito T."/>
            <person name="Fujiyama A."/>
            <person name="Inagaki F."/>
            <person name="Takami H."/>
        </authorList>
    </citation>
    <scope>NUCLEOTIDE SEQUENCE</scope>
    <source>
        <strain evidence="2">Expedition CK06-06</strain>
    </source>
</reference>
<dbReference type="GO" id="GO:0005737">
    <property type="term" value="C:cytoplasm"/>
    <property type="evidence" value="ECO:0007669"/>
    <property type="project" value="InterPro"/>
</dbReference>
<dbReference type="PANTHER" id="PTHR11956:SF5">
    <property type="entry name" value="ARGININE--TRNA LIGASE, CYTOPLASMIC"/>
    <property type="match status" value="1"/>
</dbReference>
<gene>
    <name evidence="2" type="ORF">S06H3_29420</name>
</gene>
<dbReference type="GO" id="GO:0005524">
    <property type="term" value="F:ATP binding"/>
    <property type="evidence" value="ECO:0007669"/>
    <property type="project" value="InterPro"/>
</dbReference>
<name>X1LPK9_9ZZZZ</name>
<sequence length="108" mass="12584">MKQRVVQLIEETIKLLQKQKELPRFEIPEISVEYPEKEIHGDYSTNIAMNLAGKLKKKPIEIAKIITQSLDQSLFDKVEIVEPGFINFSIKKQYLQEQIVEILDKGEK</sequence>
<comment type="caution">
    <text evidence="2">The sequence shown here is derived from an EMBL/GenBank/DDBJ whole genome shotgun (WGS) entry which is preliminary data.</text>
</comment>
<dbReference type="PANTHER" id="PTHR11956">
    <property type="entry name" value="ARGINYL-TRNA SYNTHETASE"/>
    <property type="match status" value="1"/>
</dbReference>
<dbReference type="GO" id="GO:0004814">
    <property type="term" value="F:arginine-tRNA ligase activity"/>
    <property type="evidence" value="ECO:0007669"/>
    <property type="project" value="InterPro"/>
</dbReference>
<evidence type="ECO:0000259" key="1">
    <source>
        <dbReference type="SMART" id="SM01016"/>
    </source>
</evidence>
<dbReference type="EMBL" id="BARV01017235">
    <property type="protein sequence ID" value="GAI21008.1"/>
    <property type="molecule type" value="Genomic_DNA"/>
</dbReference>
<dbReference type="SUPFAM" id="SSF55190">
    <property type="entry name" value="Arginyl-tRNA synthetase (ArgRS), N-terminal 'additional' domain"/>
    <property type="match status" value="1"/>
</dbReference>
<dbReference type="InterPro" id="IPR036695">
    <property type="entry name" value="Arg-tRNA-synth_N_sf"/>
</dbReference>
<dbReference type="GO" id="GO:0006420">
    <property type="term" value="P:arginyl-tRNA aminoacylation"/>
    <property type="evidence" value="ECO:0007669"/>
    <property type="project" value="InterPro"/>
</dbReference>
<dbReference type="AlphaFoldDB" id="X1LPK9"/>
<dbReference type="SMART" id="SM01016">
    <property type="entry name" value="Arg_tRNA_synt_N"/>
    <property type="match status" value="1"/>
</dbReference>
<accession>X1LPK9</accession>
<dbReference type="InterPro" id="IPR001278">
    <property type="entry name" value="Arg-tRNA-ligase"/>
</dbReference>
<dbReference type="Pfam" id="PF03485">
    <property type="entry name" value="Arg_tRNA_synt_N"/>
    <property type="match status" value="1"/>
</dbReference>
<organism evidence="2">
    <name type="scientific">marine sediment metagenome</name>
    <dbReference type="NCBI Taxonomy" id="412755"/>
    <lineage>
        <taxon>unclassified sequences</taxon>
        <taxon>metagenomes</taxon>
        <taxon>ecological metagenomes</taxon>
    </lineage>
</organism>
<proteinExistence type="predicted"/>
<evidence type="ECO:0000313" key="2">
    <source>
        <dbReference type="EMBL" id="GAI21008.1"/>
    </source>
</evidence>
<dbReference type="Gene3D" id="3.30.1360.70">
    <property type="entry name" value="Arginyl tRNA synthetase N-terminal domain"/>
    <property type="match status" value="1"/>
</dbReference>
<protein>
    <recommendedName>
        <fullName evidence="1">Arginyl tRNA synthetase N-terminal domain-containing protein</fullName>
    </recommendedName>
</protein>
<dbReference type="InterPro" id="IPR005148">
    <property type="entry name" value="Arg-tRNA-synth_N"/>
</dbReference>
<feature type="domain" description="Arginyl tRNA synthetase N-terminal" evidence="1">
    <location>
        <begin position="3"/>
        <end position="90"/>
    </location>
</feature>
<feature type="non-terminal residue" evidence="2">
    <location>
        <position position="108"/>
    </location>
</feature>